<keyword evidence="3" id="KW-1185">Reference proteome</keyword>
<keyword evidence="1" id="KW-1133">Transmembrane helix</keyword>
<accession>A0A164WRH2</accession>
<reference evidence="2 3" key="1">
    <citation type="submission" date="2016-03" db="EMBL/GenBank/DDBJ databases">
        <title>EvidentialGene: Evidence-directed Construction of Genes on Genomes.</title>
        <authorList>
            <person name="Gilbert D.G."/>
            <person name="Choi J.-H."/>
            <person name="Mockaitis K."/>
            <person name="Colbourne J."/>
            <person name="Pfrender M."/>
        </authorList>
    </citation>
    <scope>NUCLEOTIDE SEQUENCE [LARGE SCALE GENOMIC DNA]</scope>
    <source>
        <strain evidence="2 3">Xinb3</strain>
        <tissue evidence="2">Complete organism</tissue>
    </source>
</reference>
<evidence type="ECO:0000313" key="2">
    <source>
        <dbReference type="EMBL" id="KZS13505.1"/>
    </source>
</evidence>
<proteinExistence type="predicted"/>
<keyword evidence="1" id="KW-0472">Membrane</keyword>
<organism evidence="2 3">
    <name type="scientific">Daphnia magna</name>
    <dbReference type="NCBI Taxonomy" id="35525"/>
    <lineage>
        <taxon>Eukaryota</taxon>
        <taxon>Metazoa</taxon>
        <taxon>Ecdysozoa</taxon>
        <taxon>Arthropoda</taxon>
        <taxon>Crustacea</taxon>
        <taxon>Branchiopoda</taxon>
        <taxon>Diplostraca</taxon>
        <taxon>Cladocera</taxon>
        <taxon>Anomopoda</taxon>
        <taxon>Daphniidae</taxon>
        <taxon>Daphnia</taxon>
    </lineage>
</organism>
<dbReference type="AlphaFoldDB" id="A0A164WRH2"/>
<evidence type="ECO:0000256" key="1">
    <source>
        <dbReference type="SAM" id="Phobius"/>
    </source>
</evidence>
<comment type="caution">
    <text evidence="2">The sequence shown here is derived from an EMBL/GenBank/DDBJ whole genome shotgun (WGS) entry which is preliminary data.</text>
</comment>
<protein>
    <submittedName>
        <fullName evidence="2">Uncharacterized protein</fullName>
    </submittedName>
</protein>
<sequence>MLFSHVGYGNQNDNTSNPFIHILCGRVIVFFSMIASKREERNRDIIGRVVGNTKA</sequence>
<dbReference type="Proteomes" id="UP000076858">
    <property type="component" value="Unassembled WGS sequence"/>
</dbReference>
<gene>
    <name evidence="2" type="ORF">APZ42_021350</name>
</gene>
<dbReference type="EMBL" id="LRGB01001128">
    <property type="protein sequence ID" value="KZS13505.1"/>
    <property type="molecule type" value="Genomic_DNA"/>
</dbReference>
<feature type="transmembrane region" description="Helical" evidence="1">
    <location>
        <begin position="18"/>
        <end position="35"/>
    </location>
</feature>
<keyword evidence="1" id="KW-0812">Transmembrane</keyword>
<name>A0A164WRH2_9CRUS</name>
<evidence type="ECO:0000313" key="3">
    <source>
        <dbReference type="Proteomes" id="UP000076858"/>
    </source>
</evidence>